<proteinExistence type="predicted"/>
<dbReference type="AlphaFoldDB" id="A0A2T3A3P0"/>
<dbReference type="OrthoDB" id="74360at2759"/>
<accession>A0A2T3A3P0</accession>
<protein>
    <submittedName>
        <fullName evidence="1">Uncharacterized protein</fullName>
    </submittedName>
</protein>
<evidence type="ECO:0000313" key="2">
    <source>
        <dbReference type="Proteomes" id="UP000241462"/>
    </source>
</evidence>
<name>A0A2T3A3P0_9PEZI</name>
<keyword evidence="2" id="KW-1185">Reference proteome</keyword>
<sequence>MVPVVQSSGADRIVDIADLKSENNVVSYVKLAHPPVADKFMYDFKYKNEHSKIVTLGVDIPADCNARKEAESIVTSSPRLWDREMCKDPLTSSLTMGYYMEWYALSMELNVWCKSTVVKAERDAKGTWTVIVKKGGKETCEVWQPP</sequence>
<reference evidence="1 2" key="1">
    <citation type="journal article" date="2018" name="Mycol. Prog.">
        <title>Coniella lustricola, a new species from submerged detritus.</title>
        <authorList>
            <person name="Raudabaugh D.B."/>
            <person name="Iturriaga T."/>
            <person name="Carver A."/>
            <person name="Mondo S."/>
            <person name="Pangilinan J."/>
            <person name="Lipzen A."/>
            <person name="He G."/>
            <person name="Amirebrahimi M."/>
            <person name="Grigoriev I.V."/>
            <person name="Miller A.N."/>
        </authorList>
    </citation>
    <scope>NUCLEOTIDE SEQUENCE [LARGE SCALE GENOMIC DNA]</scope>
    <source>
        <strain evidence="1 2">B22-T-1</strain>
    </source>
</reference>
<organism evidence="1 2">
    <name type="scientific">Coniella lustricola</name>
    <dbReference type="NCBI Taxonomy" id="2025994"/>
    <lineage>
        <taxon>Eukaryota</taxon>
        <taxon>Fungi</taxon>
        <taxon>Dikarya</taxon>
        <taxon>Ascomycota</taxon>
        <taxon>Pezizomycotina</taxon>
        <taxon>Sordariomycetes</taxon>
        <taxon>Sordariomycetidae</taxon>
        <taxon>Diaporthales</taxon>
        <taxon>Schizoparmaceae</taxon>
        <taxon>Coniella</taxon>
    </lineage>
</organism>
<dbReference type="InParanoid" id="A0A2T3A3P0"/>
<dbReference type="EMBL" id="KZ678481">
    <property type="protein sequence ID" value="PSR82299.1"/>
    <property type="molecule type" value="Genomic_DNA"/>
</dbReference>
<dbReference type="Proteomes" id="UP000241462">
    <property type="component" value="Unassembled WGS sequence"/>
</dbReference>
<evidence type="ECO:0000313" key="1">
    <source>
        <dbReference type="EMBL" id="PSR82299.1"/>
    </source>
</evidence>
<gene>
    <name evidence="1" type="ORF">BD289DRAFT_454381</name>
</gene>